<accession>A0A8C5YPS8</accession>
<evidence type="ECO:0000313" key="2">
    <source>
        <dbReference type="Proteomes" id="UP000694407"/>
    </source>
</evidence>
<name>A0A8C5YPS8_MARMA</name>
<reference evidence="1" key="1">
    <citation type="submission" date="2025-08" db="UniProtKB">
        <authorList>
            <consortium name="Ensembl"/>
        </authorList>
    </citation>
    <scope>IDENTIFICATION</scope>
</reference>
<dbReference type="Ensembl" id="ENSMMMT00000002585.1">
    <property type="protein sequence ID" value="ENSMMMP00000002308.1"/>
    <property type="gene ID" value="ENSMMMG00000002118.1"/>
</dbReference>
<dbReference type="AlphaFoldDB" id="A0A8C5YPS8"/>
<reference evidence="1" key="2">
    <citation type="submission" date="2025-09" db="UniProtKB">
        <authorList>
            <consortium name="Ensembl"/>
        </authorList>
    </citation>
    <scope>IDENTIFICATION</scope>
</reference>
<organism evidence="1 2">
    <name type="scientific">Marmota marmota marmota</name>
    <name type="common">Alpine marmot</name>
    <dbReference type="NCBI Taxonomy" id="9994"/>
    <lineage>
        <taxon>Eukaryota</taxon>
        <taxon>Metazoa</taxon>
        <taxon>Chordata</taxon>
        <taxon>Craniata</taxon>
        <taxon>Vertebrata</taxon>
        <taxon>Euteleostomi</taxon>
        <taxon>Mammalia</taxon>
        <taxon>Eutheria</taxon>
        <taxon>Euarchontoglires</taxon>
        <taxon>Glires</taxon>
        <taxon>Rodentia</taxon>
        <taxon>Sciuromorpha</taxon>
        <taxon>Sciuridae</taxon>
        <taxon>Xerinae</taxon>
        <taxon>Marmotini</taxon>
        <taxon>Marmota</taxon>
    </lineage>
</organism>
<evidence type="ECO:0000313" key="1">
    <source>
        <dbReference type="Ensembl" id="ENSMMMP00000002308.1"/>
    </source>
</evidence>
<protein>
    <submittedName>
        <fullName evidence="1">Uncharacterized protein</fullName>
    </submittedName>
</protein>
<sequence length="103" mass="12505">MLLNDQRVTEDIKEEIKKFLEINENTDTTYWNVWDTMKAVLRGKFIAWSSFLKKRKNQQINELTLHLKTLEKEEQNNSKCSRRQEIIKIRAEINEIETKERNH</sequence>
<dbReference type="GeneTree" id="ENSGT01000000215687"/>
<dbReference type="Proteomes" id="UP000694407">
    <property type="component" value="Unplaced"/>
</dbReference>
<proteinExistence type="predicted"/>
<keyword evidence="2" id="KW-1185">Reference proteome</keyword>